<dbReference type="GO" id="GO:0016705">
    <property type="term" value="F:oxidoreductase activity, acting on paired donors, with incorporation or reduction of molecular oxygen"/>
    <property type="evidence" value="ECO:0007669"/>
    <property type="project" value="InterPro"/>
</dbReference>
<dbReference type="Pfam" id="PF00067">
    <property type="entry name" value="p450"/>
    <property type="match status" value="1"/>
</dbReference>
<accession>A0AAW1VWV4</accession>
<dbReference type="Gene3D" id="1.10.630.10">
    <property type="entry name" value="Cytochrome P450"/>
    <property type="match status" value="1"/>
</dbReference>
<name>A0AAW1VWV4_RUBAR</name>
<dbReference type="AlphaFoldDB" id="A0AAW1VWV4"/>
<dbReference type="GO" id="GO:0005506">
    <property type="term" value="F:iron ion binding"/>
    <property type="evidence" value="ECO:0007669"/>
    <property type="project" value="InterPro"/>
</dbReference>
<dbReference type="PANTHER" id="PTHR24301:SF2">
    <property type="entry name" value="THROMBOXANE-A SYNTHASE"/>
    <property type="match status" value="1"/>
</dbReference>
<dbReference type="GO" id="GO:0004497">
    <property type="term" value="F:monooxygenase activity"/>
    <property type="evidence" value="ECO:0007669"/>
    <property type="project" value="InterPro"/>
</dbReference>
<dbReference type="EMBL" id="JBEDUW010000007">
    <property type="protein sequence ID" value="KAK9912542.1"/>
    <property type="molecule type" value="Genomic_DNA"/>
</dbReference>
<proteinExistence type="predicted"/>
<organism evidence="1 2">
    <name type="scientific">Rubus argutus</name>
    <name type="common">Southern blackberry</name>
    <dbReference type="NCBI Taxonomy" id="59490"/>
    <lineage>
        <taxon>Eukaryota</taxon>
        <taxon>Viridiplantae</taxon>
        <taxon>Streptophyta</taxon>
        <taxon>Embryophyta</taxon>
        <taxon>Tracheophyta</taxon>
        <taxon>Spermatophyta</taxon>
        <taxon>Magnoliopsida</taxon>
        <taxon>eudicotyledons</taxon>
        <taxon>Gunneridae</taxon>
        <taxon>Pentapetalae</taxon>
        <taxon>rosids</taxon>
        <taxon>fabids</taxon>
        <taxon>Rosales</taxon>
        <taxon>Rosaceae</taxon>
        <taxon>Rosoideae</taxon>
        <taxon>Rosoideae incertae sedis</taxon>
        <taxon>Rubus</taxon>
    </lineage>
</organism>
<gene>
    <name evidence="1" type="ORF">M0R45_036404</name>
</gene>
<comment type="caution">
    <text evidence="1">The sequence shown here is derived from an EMBL/GenBank/DDBJ whole genome shotgun (WGS) entry which is preliminary data.</text>
</comment>
<dbReference type="InterPro" id="IPR036396">
    <property type="entry name" value="Cyt_P450_sf"/>
</dbReference>
<sequence length="173" mass="19557">MKPSSSSSSSSSCGTNTLLVLLFRSKSEDQSCRAILRDLAAREFNAFLWISLIAVTALLLQKLIELLRLWAKAKSIPGPPCHFFYGHCKLLSRQNLTEVLSDLHKEYGSVVKLWLGQTQLLVSIKDPTLTKEMLFKAADKLPLTGRAFHWPVEGRVFLLLLLTRCRRQGKHYS</sequence>
<keyword evidence="2" id="KW-1185">Reference proteome</keyword>
<dbReference type="SUPFAM" id="SSF48264">
    <property type="entry name" value="Cytochrome P450"/>
    <property type="match status" value="1"/>
</dbReference>
<dbReference type="InterPro" id="IPR001128">
    <property type="entry name" value="Cyt_P450"/>
</dbReference>
<evidence type="ECO:0000313" key="2">
    <source>
        <dbReference type="Proteomes" id="UP001457282"/>
    </source>
</evidence>
<dbReference type="GO" id="GO:0020037">
    <property type="term" value="F:heme binding"/>
    <property type="evidence" value="ECO:0007669"/>
    <property type="project" value="InterPro"/>
</dbReference>
<dbReference type="PANTHER" id="PTHR24301">
    <property type="entry name" value="THROMBOXANE-A SYNTHASE"/>
    <property type="match status" value="1"/>
</dbReference>
<evidence type="ECO:0000313" key="1">
    <source>
        <dbReference type="EMBL" id="KAK9912542.1"/>
    </source>
</evidence>
<reference evidence="1 2" key="1">
    <citation type="journal article" date="2023" name="G3 (Bethesda)">
        <title>A chromosome-length genome assembly and annotation of blackberry (Rubus argutus, cv. 'Hillquist').</title>
        <authorList>
            <person name="Bruna T."/>
            <person name="Aryal R."/>
            <person name="Dudchenko O."/>
            <person name="Sargent D.J."/>
            <person name="Mead D."/>
            <person name="Buti M."/>
            <person name="Cavallini A."/>
            <person name="Hytonen T."/>
            <person name="Andres J."/>
            <person name="Pham M."/>
            <person name="Weisz D."/>
            <person name="Mascagni F."/>
            <person name="Usai G."/>
            <person name="Natali L."/>
            <person name="Bassil N."/>
            <person name="Fernandez G.E."/>
            <person name="Lomsadze A."/>
            <person name="Armour M."/>
            <person name="Olukolu B."/>
            <person name="Poorten T."/>
            <person name="Britton C."/>
            <person name="Davik J."/>
            <person name="Ashrafi H."/>
            <person name="Aiden E.L."/>
            <person name="Borodovsky M."/>
            <person name="Worthington M."/>
        </authorList>
    </citation>
    <scope>NUCLEOTIDE SEQUENCE [LARGE SCALE GENOMIC DNA]</scope>
    <source>
        <strain evidence="1">PI 553951</strain>
    </source>
</reference>
<dbReference type="Proteomes" id="UP001457282">
    <property type="component" value="Unassembled WGS sequence"/>
</dbReference>
<protein>
    <submittedName>
        <fullName evidence="1">Uncharacterized protein</fullName>
    </submittedName>
</protein>